<dbReference type="GO" id="GO:0016020">
    <property type="term" value="C:membrane"/>
    <property type="evidence" value="ECO:0007669"/>
    <property type="project" value="UniProtKB-SubCell"/>
</dbReference>
<keyword evidence="11" id="KW-0902">Two-component regulatory system</keyword>
<feature type="compositionally biased region" description="Basic and acidic residues" evidence="12">
    <location>
        <begin position="880"/>
        <end position="906"/>
    </location>
</feature>
<dbReference type="EMBL" id="LJGV01000022">
    <property type="protein sequence ID" value="OEV00355.1"/>
    <property type="molecule type" value="Genomic_DNA"/>
</dbReference>
<dbReference type="Proteomes" id="UP000175829">
    <property type="component" value="Unassembled WGS sequence"/>
</dbReference>
<dbReference type="InterPro" id="IPR036890">
    <property type="entry name" value="HATPase_C_sf"/>
</dbReference>
<organism evidence="16 17">
    <name type="scientific">Streptomyces qinglanensis</name>
    <dbReference type="NCBI Taxonomy" id="943816"/>
    <lineage>
        <taxon>Bacteria</taxon>
        <taxon>Bacillati</taxon>
        <taxon>Actinomycetota</taxon>
        <taxon>Actinomycetes</taxon>
        <taxon>Kitasatosporales</taxon>
        <taxon>Streptomycetaceae</taxon>
        <taxon>Streptomyces</taxon>
    </lineage>
</organism>
<dbReference type="PROSITE" id="PS50885">
    <property type="entry name" value="HAMP"/>
    <property type="match status" value="1"/>
</dbReference>
<dbReference type="SMART" id="SM00387">
    <property type="entry name" value="HATPase_c"/>
    <property type="match status" value="1"/>
</dbReference>
<dbReference type="EC" id="2.7.13.3" evidence="3"/>
<evidence type="ECO:0000256" key="12">
    <source>
        <dbReference type="SAM" id="MobiDB-lite"/>
    </source>
</evidence>
<dbReference type="PATRIC" id="fig|943816.4.peg.4358"/>
<keyword evidence="4" id="KW-0597">Phosphoprotein</keyword>
<keyword evidence="9" id="KW-0067">ATP-binding</keyword>
<dbReference type="InterPro" id="IPR005467">
    <property type="entry name" value="His_kinase_dom"/>
</dbReference>
<evidence type="ECO:0000256" key="13">
    <source>
        <dbReference type="SAM" id="Phobius"/>
    </source>
</evidence>
<dbReference type="Pfam" id="PF08376">
    <property type="entry name" value="NIT"/>
    <property type="match status" value="1"/>
</dbReference>
<evidence type="ECO:0000256" key="4">
    <source>
        <dbReference type="ARBA" id="ARBA00022553"/>
    </source>
</evidence>
<evidence type="ECO:0000256" key="9">
    <source>
        <dbReference type="ARBA" id="ARBA00022840"/>
    </source>
</evidence>
<evidence type="ECO:0000256" key="3">
    <source>
        <dbReference type="ARBA" id="ARBA00012438"/>
    </source>
</evidence>
<dbReference type="AlphaFoldDB" id="A0A1E7K8V2"/>
<dbReference type="Gene3D" id="3.30.565.10">
    <property type="entry name" value="Histidine kinase-like ATPase, C-terminal domain"/>
    <property type="match status" value="1"/>
</dbReference>
<evidence type="ECO:0000256" key="5">
    <source>
        <dbReference type="ARBA" id="ARBA00022679"/>
    </source>
</evidence>
<feature type="transmembrane region" description="Helical" evidence="13">
    <location>
        <begin position="60"/>
        <end position="80"/>
    </location>
</feature>
<feature type="compositionally biased region" description="Gly residues" evidence="12">
    <location>
        <begin position="774"/>
        <end position="788"/>
    </location>
</feature>
<proteinExistence type="predicted"/>
<dbReference type="PROSITE" id="PS50109">
    <property type="entry name" value="HIS_KIN"/>
    <property type="match status" value="1"/>
</dbReference>
<dbReference type="PANTHER" id="PTHR44936">
    <property type="entry name" value="SENSOR PROTEIN CREC"/>
    <property type="match status" value="1"/>
</dbReference>
<accession>A0A1E7K8V2</accession>
<evidence type="ECO:0000256" key="2">
    <source>
        <dbReference type="ARBA" id="ARBA00004370"/>
    </source>
</evidence>
<dbReference type="InterPro" id="IPR050980">
    <property type="entry name" value="2C_sensor_his_kinase"/>
</dbReference>
<feature type="compositionally biased region" description="Low complexity" evidence="12">
    <location>
        <begin position="483"/>
        <end position="496"/>
    </location>
</feature>
<evidence type="ECO:0000256" key="8">
    <source>
        <dbReference type="ARBA" id="ARBA00022777"/>
    </source>
</evidence>
<dbReference type="InterPro" id="IPR013587">
    <property type="entry name" value="Nitrate/nitrite_sensing"/>
</dbReference>
<keyword evidence="7" id="KW-0547">Nucleotide-binding</keyword>
<keyword evidence="8" id="KW-0418">Kinase</keyword>
<evidence type="ECO:0000313" key="17">
    <source>
        <dbReference type="Proteomes" id="UP000175829"/>
    </source>
</evidence>
<dbReference type="GO" id="GO:0005524">
    <property type="term" value="F:ATP binding"/>
    <property type="evidence" value="ECO:0007669"/>
    <property type="project" value="UniProtKB-KW"/>
</dbReference>
<dbReference type="PANTHER" id="PTHR44936:SF9">
    <property type="entry name" value="SENSOR PROTEIN CREC"/>
    <property type="match status" value="1"/>
</dbReference>
<keyword evidence="13" id="KW-0472">Membrane</keyword>
<evidence type="ECO:0000256" key="10">
    <source>
        <dbReference type="ARBA" id="ARBA00022989"/>
    </source>
</evidence>
<protein>
    <recommendedName>
        <fullName evidence="3">histidine kinase</fullName>
        <ecNumber evidence="3">2.7.13.3</ecNumber>
    </recommendedName>
</protein>
<feature type="domain" description="Histidine kinase" evidence="14">
    <location>
        <begin position="521"/>
        <end position="744"/>
    </location>
</feature>
<gene>
    <name evidence="16" type="ORF">AN217_23970</name>
</gene>
<feature type="compositionally biased region" description="Basic and acidic residues" evidence="12">
    <location>
        <begin position="914"/>
        <end position="927"/>
    </location>
</feature>
<comment type="caution">
    <text evidence="16">The sequence shown here is derived from an EMBL/GenBank/DDBJ whole genome shotgun (WGS) entry which is preliminary data.</text>
</comment>
<feature type="compositionally biased region" description="Low complexity" evidence="12">
    <location>
        <begin position="952"/>
        <end position="964"/>
    </location>
</feature>
<feature type="region of interest" description="Disordered" evidence="12">
    <location>
        <begin position="740"/>
        <end position="1006"/>
    </location>
</feature>
<evidence type="ECO:0000256" key="6">
    <source>
        <dbReference type="ARBA" id="ARBA00022692"/>
    </source>
</evidence>
<reference evidence="16 17" key="1">
    <citation type="journal article" date="2016" name="Front. Microbiol.">
        <title>Comparative Genomics Analysis of Streptomyces Species Reveals Their Adaptation to the Marine Environment and Their Diversity at the Genomic Level.</title>
        <authorList>
            <person name="Tian X."/>
            <person name="Zhang Z."/>
            <person name="Yang T."/>
            <person name="Chen M."/>
            <person name="Li J."/>
            <person name="Chen F."/>
            <person name="Yang J."/>
            <person name="Li W."/>
            <person name="Zhang B."/>
            <person name="Zhang Z."/>
            <person name="Wu J."/>
            <person name="Zhang C."/>
            <person name="Long L."/>
            <person name="Xiao J."/>
        </authorList>
    </citation>
    <scope>NUCLEOTIDE SEQUENCE [LARGE SCALE GENOMIC DNA]</scope>
    <source>
        <strain evidence="16 17">SCSIO M10379</strain>
    </source>
</reference>
<evidence type="ECO:0000259" key="15">
    <source>
        <dbReference type="PROSITE" id="PS50885"/>
    </source>
</evidence>
<feature type="region of interest" description="Disordered" evidence="12">
    <location>
        <begin position="118"/>
        <end position="137"/>
    </location>
</feature>
<evidence type="ECO:0000313" key="16">
    <source>
        <dbReference type="EMBL" id="OEV00355.1"/>
    </source>
</evidence>
<feature type="compositionally biased region" description="Low complexity" evidence="12">
    <location>
        <begin position="789"/>
        <end position="803"/>
    </location>
</feature>
<dbReference type="InterPro" id="IPR003660">
    <property type="entry name" value="HAMP_dom"/>
</dbReference>
<evidence type="ECO:0000256" key="7">
    <source>
        <dbReference type="ARBA" id="ARBA00022741"/>
    </source>
</evidence>
<keyword evidence="10 13" id="KW-1133">Transmembrane helix</keyword>
<feature type="compositionally biased region" description="Basic residues" evidence="12">
    <location>
        <begin position="1"/>
        <end position="10"/>
    </location>
</feature>
<dbReference type="GO" id="GO:0004673">
    <property type="term" value="F:protein histidine kinase activity"/>
    <property type="evidence" value="ECO:0007669"/>
    <property type="project" value="UniProtKB-EC"/>
</dbReference>
<feature type="compositionally biased region" description="Low complexity" evidence="12">
    <location>
        <begin position="18"/>
        <end position="29"/>
    </location>
</feature>
<feature type="region of interest" description="Disordered" evidence="12">
    <location>
        <begin position="1"/>
        <end position="52"/>
    </location>
</feature>
<comment type="subcellular location">
    <subcellularLocation>
        <location evidence="2">Membrane</location>
    </subcellularLocation>
</comment>
<sequence length="1006" mass="105135">MRVRVRKKQRLKADVPQATATGTGATGDAEATRSAEPTAAADTENLTPTGRRRARARNRLLVSVAVGAVALVAAGAPTLVAGSRDAADAQDLVDLARLDQQAIALSHSLADERDGMVERHAAGGGGDKSGTGVSEAQRNRVDRLARELRTEAAAAPSGPAGSSASPSSIAEALEKLPGVRKRALAGKGDPLDSYDAYSEIIQPLRNLTRGIADGLPARAADRTAAALPDLARAVDQASATRGLLEAALAGQGSQRALVTAAGQARVREQAALADFEETADTAARDRYRTTVNGTDVNVAERYLKSLTAQNGLTAGARALDRERFESAVSARLAHMRGVQSSFAAAETERLEKLRDDDVTALQLRAGLVGGCLLLAVAVSVAVARSLTRPLSVLKRGSQRLLKDPVGEEPITFRGRNDEFADVVRALNTLRAAAADLRRRSACAEQEQDQLAVEKAQLTERHQLLGEECDALREELRAAREQSPAAAPQATAVPGAPDTAADGFGASPHGAAKDGTGADRTAFADLGNRTLTLVEHQLGIIEGLEEREADPDRLDTLFKLDHLATRMRRHSENLLLLAGTDRTERHDSSADVAPAPLLDVLRAAVSEIAEYERVELGTPAPEVRIAGSAADDLSHLVAELLDNAAGFSPAGSGVRLSAKLLEGGAALVSVEDEGRGVPEPQLAELNTRLAEPQAGTEAEALRASSGWGLGMYVVGRLSARHGIRVELRGREAGGTVAEVTVPRALLPGSGDGAGQPLEAEDHARTADEHPQAGATGAGGSRTGASGTGAPGARASGAGAAGPEARQAEPRGPLTHPGLPQRVRRETPRESAVPHPRGGATAEELRRKLGGFQQGAREGLRDAGTQAAPSTARVPSPAGSPEAERIRQDEHTGDDEHAGQDTPRDEQNRPAALREQGQHATHDGQDAQDRPAGQDVREAHGAHEGPEPPDGPEPQDGQDGPEQQDAPPDRERRGGEREARGEQPEDISSAEQRAGAQLDGGTAEEARR</sequence>
<feature type="compositionally biased region" description="Basic and acidic residues" evidence="12">
    <location>
        <begin position="965"/>
        <end position="981"/>
    </location>
</feature>
<dbReference type="Pfam" id="PF02518">
    <property type="entry name" value="HATPase_c"/>
    <property type="match status" value="1"/>
</dbReference>
<dbReference type="GO" id="GO:0000160">
    <property type="term" value="P:phosphorelay signal transduction system"/>
    <property type="evidence" value="ECO:0007669"/>
    <property type="project" value="UniProtKB-KW"/>
</dbReference>
<dbReference type="SUPFAM" id="SSF55874">
    <property type="entry name" value="ATPase domain of HSP90 chaperone/DNA topoisomerase II/histidine kinase"/>
    <property type="match status" value="1"/>
</dbReference>
<evidence type="ECO:0000256" key="11">
    <source>
        <dbReference type="ARBA" id="ARBA00023012"/>
    </source>
</evidence>
<keyword evidence="6 13" id="KW-0812">Transmembrane</keyword>
<dbReference type="InterPro" id="IPR003594">
    <property type="entry name" value="HATPase_dom"/>
</dbReference>
<keyword evidence="5" id="KW-0808">Transferase</keyword>
<feature type="compositionally biased region" description="Basic and acidic residues" evidence="12">
    <location>
        <begin position="933"/>
        <end position="944"/>
    </location>
</feature>
<feature type="region of interest" description="Disordered" evidence="12">
    <location>
        <begin position="477"/>
        <end position="517"/>
    </location>
</feature>
<name>A0A1E7K8V2_9ACTN</name>
<dbReference type="Gene3D" id="6.10.340.10">
    <property type="match status" value="1"/>
</dbReference>
<evidence type="ECO:0000256" key="1">
    <source>
        <dbReference type="ARBA" id="ARBA00000085"/>
    </source>
</evidence>
<feature type="domain" description="HAMP" evidence="15">
    <location>
        <begin position="384"/>
        <end position="438"/>
    </location>
</feature>
<feature type="compositionally biased region" description="Basic and acidic residues" evidence="12">
    <location>
        <begin position="758"/>
        <end position="769"/>
    </location>
</feature>
<comment type="catalytic activity">
    <reaction evidence="1">
        <text>ATP + protein L-histidine = ADP + protein N-phospho-L-histidine.</text>
        <dbReference type="EC" id="2.7.13.3"/>
    </reaction>
</comment>
<evidence type="ECO:0000259" key="14">
    <source>
        <dbReference type="PROSITE" id="PS50109"/>
    </source>
</evidence>